<protein>
    <submittedName>
        <fullName evidence="1">Uncharacterized protein</fullName>
    </submittedName>
</protein>
<name>A0AAD5V6M1_9APHY</name>
<organism evidence="1 2">
    <name type="scientific">Meripilus lineatus</name>
    <dbReference type="NCBI Taxonomy" id="2056292"/>
    <lineage>
        <taxon>Eukaryota</taxon>
        <taxon>Fungi</taxon>
        <taxon>Dikarya</taxon>
        <taxon>Basidiomycota</taxon>
        <taxon>Agaricomycotina</taxon>
        <taxon>Agaricomycetes</taxon>
        <taxon>Polyporales</taxon>
        <taxon>Meripilaceae</taxon>
        <taxon>Meripilus</taxon>
    </lineage>
</organism>
<comment type="caution">
    <text evidence="1">The sequence shown here is derived from an EMBL/GenBank/DDBJ whole genome shotgun (WGS) entry which is preliminary data.</text>
</comment>
<dbReference type="AlphaFoldDB" id="A0AAD5V6M1"/>
<keyword evidence="2" id="KW-1185">Reference proteome</keyword>
<proteinExistence type="predicted"/>
<dbReference type="EMBL" id="JANAWD010000091">
    <property type="protein sequence ID" value="KAJ3487483.1"/>
    <property type="molecule type" value="Genomic_DNA"/>
</dbReference>
<evidence type="ECO:0000313" key="1">
    <source>
        <dbReference type="EMBL" id="KAJ3487483.1"/>
    </source>
</evidence>
<evidence type="ECO:0000313" key="2">
    <source>
        <dbReference type="Proteomes" id="UP001212997"/>
    </source>
</evidence>
<accession>A0AAD5V6M1</accession>
<sequence>MRSADDLPVELIDAIVDLFHDDTFTLSTVSLLNSTWARRSRYHLFRSLTIRGHRKICKLEEERPSASFTGLVTTLVLEAPIRATLFVVGVPSYTNGKVPLQTLINIIDLFPSLTSLTLRNVDVQLPPHSVSSTQGTPTPRVLKRLFLESVGTYYNYQTNFHCHDIHDILSPFIEVGELRLSQMSFLPGHSQSTKRLSTYRPQAKPLPFKTLHIGPSVTLHSILRRLRLYGLCGLR</sequence>
<gene>
    <name evidence="1" type="ORF">NLI96_g3505</name>
</gene>
<dbReference type="Proteomes" id="UP001212997">
    <property type="component" value="Unassembled WGS sequence"/>
</dbReference>
<reference evidence="1" key="1">
    <citation type="submission" date="2022-07" db="EMBL/GenBank/DDBJ databases">
        <title>Genome Sequence of Physisporinus lineatus.</title>
        <authorList>
            <person name="Buettner E."/>
        </authorList>
    </citation>
    <scope>NUCLEOTIDE SEQUENCE</scope>
    <source>
        <strain evidence="1">VT162</strain>
    </source>
</reference>